<organism evidence="5 6">
    <name type="scientific">Kipferlia bialata</name>
    <dbReference type="NCBI Taxonomy" id="797122"/>
    <lineage>
        <taxon>Eukaryota</taxon>
        <taxon>Metamonada</taxon>
        <taxon>Carpediemonas-like organisms</taxon>
        <taxon>Kipferlia</taxon>
    </lineage>
</organism>
<dbReference type="InterPro" id="IPR027417">
    <property type="entry name" value="P-loop_NTPase"/>
</dbReference>
<evidence type="ECO:0000313" key="5">
    <source>
        <dbReference type="EMBL" id="GIQ85615.1"/>
    </source>
</evidence>
<feature type="compositionally biased region" description="Low complexity" evidence="3">
    <location>
        <begin position="473"/>
        <end position="494"/>
    </location>
</feature>
<comment type="similarity">
    <text evidence="1">Belongs to the TRAFAC class myosin-kinesin ATPase superfamily. Kinesin family.</text>
</comment>
<evidence type="ECO:0000256" key="2">
    <source>
        <dbReference type="SAM" id="Coils"/>
    </source>
</evidence>
<feature type="compositionally biased region" description="Low complexity" evidence="3">
    <location>
        <begin position="444"/>
        <end position="459"/>
    </location>
</feature>
<dbReference type="GO" id="GO:0005524">
    <property type="term" value="F:ATP binding"/>
    <property type="evidence" value="ECO:0007669"/>
    <property type="project" value="UniProtKB-UniRule"/>
</dbReference>
<dbReference type="GO" id="GO:0016887">
    <property type="term" value="F:ATP hydrolysis activity"/>
    <property type="evidence" value="ECO:0007669"/>
    <property type="project" value="TreeGrafter"/>
</dbReference>
<dbReference type="Gene3D" id="3.40.850.10">
    <property type="entry name" value="Kinesin motor domain"/>
    <property type="match status" value="1"/>
</dbReference>
<protein>
    <recommendedName>
        <fullName evidence="4">Kinesin motor domain-containing protein</fullName>
    </recommendedName>
</protein>
<feature type="non-terminal residue" evidence="5">
    <location>
        <position position="1"/>
    </location>
</feature>
<dbReference type="GO" id="GO:0005874">
    <property type="term" value="C:microtubule"/>
    <property type="evidence" value="ECO:0007669"/>
    <property type="project" value="TreeGrafter"/>
</dbReference>
<gene>
    <name evidence="5" type="ORF">KIPB_007313</name>
</gene>
<name>A0A9K3D0Y2_9EUKA</name>
<proteinExistence type="inferred from homology"/>
<reference evidence="5 6" key="1">
    <citation type="journal article" date="2018" name="PLoS ONE">
        <title>The draft genome of Kipferlia bialata reveals reductive genome evolution in fornicate parasites.</title>
        <authorList>
            <person name="Tanifuji G."/>
            <person name="Takabayashi S."/>
            <person name="Kume K."/>
            <person name="Takagi M."/>
            <person name="Nakayama T."/>
            <person name="Kamikawa R."/>
            <person name="Inagaki Y."/>
            <person name="Hashimoto T."/>
        </authorList>
    </citation>
    <scope>NUCLEOTIDE SEQUENCE [LARGE SCALE GENOMIC DNA]</scope>
    <source>
        <strain evidence="5">NY0173</strain>
    </source>
</reference>
<dbReference type="GO" id="GO:0005871">
    <property type="term" value="C:kinesin complex"/>
    <property type="evidence" value="ECO:0007669"/>
    <property type="project" value="TreeGrafter"/>
</dbReference>
<feature type="binding site" evidence="1">
    <location>
        <begin position="87"/>
        <end position="94"/>
    </location>
    <ligand>
        <name>ATP</name>
        <dbReference type="ChEBI" id="CHEBI:30616"/>
    </ligand>
</feature>
<feature type="compositionally biased region" description="Basic and acidic residues" evidence="3">
    <location>
        <begin position="514"/>
        <end position="523"/>
    </location>
</feature>
<dbReference type="SUPFAM" id="SSF52540">
    <property type="entry name" value="P-loop containing nucleoside triphosphate hydrolases"/>
    <property type="match status" value="1"/>
</dbReference>
<dbReference type="PRINTS" id="PR00380">
    <property type="entry name" value="KINESINHEAVY"/>
</dbReference>
<feature type="domain" description="Kinesin motor" evidence="4">
    <location>
        <begin position="17"/>
        <end position="407"/>
    </location>
</feature>
<comment type="caution">
    <text evidence="5">The sequence shown here is derived from an EMBL/GenBank/DDBJ whole genome shotgun (WGS) entry which is preliminary data.</text>
</comment>
<dbReference type="GO" id="GO:0008017">
    <property type="term" value="F:microtubule binding"/>
    <property type="evidence" value="ECO:0007669"/>
    <property type="project" value="InterPro"/>
</dbReference>
<feature type="coiled-coil region" evidence="2">
    <location>
        <begin position="729"/>
        <end position="777"/>
    </location>
</feature>
<keyword evidence="6" id="KW-1185">Reference proteome</keyword>
<sequence length="779" mass="84287">MLFFHVREGVSDEQSPTGGVALRVGADQSSIEVHTGTTQVEDLDIFRYSFDSVLSSNYTQTAFYDRCLRPVVSSVAAGSSGSLVFMGPRSGGKTFSVEGTVQAGQAVPGSEGAVSRAVHQLLSAHPDIAATVSIQCIAVIGNTGVDLLSPDRSRPVKVREMTAAQAVSRQVGRERESYLERTSSSVTPSLRLSGQEGGAGRGPRGRGKGRIVTTYSNCSSVVVRDAEKVGRVISAVRRNWRQVVKSYCTKTDTNPKCCRSGMVHRVYVVSLRCEAQGGERESRLVICDLGAYTPPSCDTPTYCALSSCILTLAANNRPPPPVTRHLRVDDYAGSVRVGVSGRERDKAKGGKVVPFRNSMLTMLLKESLLHGHTAITGCLVPCVHAKQTLAYLHRLYTAHQASLSLMGDRDLSSHRGAMPSLTSALSVGVGGMRESVGVSPSAIGYSRTRGTSGGTSPSRESGHMSMDAFNSHAATPSRASRPSSAYPPMSPSYTHTQQTERGRESGYGGYGSVPERERERERMPPMPRVPGSTLRHTSTVYPAPVPMSPGGYGRGGGRERERERVSVSHRPQPTPGNPYTQADVHIAVDRERFSSLQRDIDRAATAATEERAANTTRTADLRSRVSLAVEALKEQTALGGDVTNDIRQLRSRLSLVLSETQSLNEEIATLHARIDDGHTEREGIEEAETAAAADRIAIRVGRARIDELNDACRVLGEDNATDMLRIDVLEGADAQLKVVQRERAEKERERESVRVAIASLERERDMTHAQLMEQKARLA</sequence>
<feature type="region of interest" description="Disordered" evidence="3">
    <location>
        <begin position="172"/>
        <end position="208"/>
    </location>
</feature>
<dbReference type="GO" id="GO:0003777">
    <property type="term" value="F:microtubule motor activity"/>
    <property type="evidence" value="ECO:0007669"/>
    <property type="project" value="InterPro"/>
</dbReference>
<dbReference type="EMBL" id="BDIP01002036">
    <property type="protein sequence ID" value="GIQ85615.1"/>
    <property type="molecule type" value="Genomic_DNA"/>
</dbReference>
<keyword evidence="1" id="KW-0547">Nucleotide-binding</keyword>
<dbReference type="AlphaFoldDB" id="A0A9K3D0Y2"/>
<dbReference type="InterPro" id="IPR001752">
    <property type="entry name" value="Kinesin_motor_dom"/>
</dbReference>
<dbReference type="InterPro" id="IPR027640">
    <property type="entry name" value="Kinesin-like_fam"/>
</dbReference>
<dbReference type="SMART" id="SM00129">
    <property type="entry name" value="KISc"/>
    <property type="match status" value="1"/>
</dbReference>
<dbReference type="GO" id="GO:0007018">
    <property type="term" value="P:microtubule-based movement"/>
    <property type="evidence" value="ECO:0007669"/>
    <property type="project" value="InterPro"/>
</dbReference>
<evidence type="ECO:0000313" key="6">
    <source>
        <dbReference type="Proteomes" id="UP000265618"/>
    </source>
</evidence>
<keyword evidence="2" id="KW-0175">Coiled coil</keyword>
<evidence type="ECO:0000256" key="1">
    <source>
        <dbReference type="PROSITE-ProRule" id="PRU00283"/>
    </source>
</evidence>
<evidence type="ECO:0000259" key="4">
    <source>
        <dbReference type="PROSITE" id="PS50067"/>
    </source>
</evidence>
<dbReference type="Proteomes" id="UP000265618">
    <property type="component" value="Unassembled WGS sequence"/>
</dbReference>
<feature type="region of interest" description="Disordered" evidence="3">
    <location>
        <begin position="438"/>
        <end position="562"/>
    </location>
</feature>
<feature type="compositionally biased region" description="Polar residues" evidence="3">
    <location>
        <begin position="180"/>
        <end position="192"/>
    </location>
</feature>
<keyword evidence="1" id="KW-0067">ATP-binding</keyword>
<evidence type="ECO:0000256" key="3">
    <source>
        <dbReference type="SAM" id="MobiDB-lite"/>
    </source>
</evidence>
<dbReference type="PROSITE" id="PS50067">
    <property type="entry name" value="KINESIN_MOTOR_2"/>
    <property type="match status" value="1"/>
</dbReference>
<accession>A0A9K3D0Y2</accession>
<dbReference type="Pfam" id="PF00225">
    <property type="entry name" value="Kinesin"/>
    <property type="match status" value="1"/>
</dbReference>
<dbReference type="PANTHER" id="PTHR24115">
    <property type="entry name" value="KINESIN-RELATED"/>
    <property type="match status" value="1"/>
</dbReference>
<keyword evidence="1" id="KW-0505">Motor protein</keyword>
<dbReference type="InterPro" id="IPR036961">
    <property type="entry name" value="Kinesin_motor_dom_sf"/>
</dbReference>